<dbReference type="AlphaFoldDB" id="A0A6B8KLN3"/>
<proteinExistence type="predicted"/>
<reference evidence="3 4" key="1">
    <citation type="submission" date="2019-11" db="EMBL/GenBank/DDBJ databases">
        <title>The genome sequence of Methylocystis heyeri.</title>
        <authorList>
            <person name="Oshkin I.Y."/>
            <person name="Miroshnikov K."/>
            <person name="Dedysh S.N."/>
        </authorList>
    </citation>
    <scope>NUCLEOTIDE SEQUENCE [LARGE SCALE GENOMIC DNA]</scope>
    <source>
        <strain evidence="3 4">H2</strain>
    </source>
</reference>
<feature type="region of interest" description="Disordered" evidence="1">
    <location>
        <begin position="135"/>
        <end position="171"/>
    </location>
</feature>
<accession>A0A6B8KLN3</accession>
<evidence type="ECO:0000313" key="4">
    <source>
        <dbReference type="Proteomes" id="UP000309061"/>
    </source>
</evidence>
<keyword evidence="4" id="KW-1185">Reference proteome</keyword>
<dbReference type="EMBL" id="CP046052">
    <property type="protein sequence ID" value="QGM47820.1"/>
    <property type="molecule type" value="Genomic_DNA"/>
</dbReference>
<evidence type="ECO:0000256" key="1">
    <source>
        <dbReference type="SAM" id="MobiDB-lite"/>
    </source>
</evidence>
<dbReference type="OrthoDB" id="6706523at2"/>
<evidence type="ECO:0000313" key="3">
    <source>
        <dbReference type="EMBL" id="QGM47820.1"/>
    </source>
</evidence>
<dbReference type="SUPFAM" id="SSF47473">
    <property type="entry name" value="EF-hand"/>
    <property type="match status" value="1"/>
</dbReference>
<gene>
    <name evidence="3" type="ORF">H2LOC_020250</name>
</gene>
<dbReference type="RefSeq" id="WP_136494471.1">
    <property type="nucleotide sequence ID" value="NZ_CP046052.1"/>
</dbReference>
<dbReference type="KEGG" id="mhey:H2LOC_020250"/>
<sequence length="171" mass="18943">MRCQTGFLLIALSCWWISPARAQSNDPAPHRRDFVVDTAAEWGGQGGVYTCQQWRAYVTRMYRIGDPRRRGYIDAAGFELIRKASPVFENASFDYFDVENKGRVSQKDFIEFESPFFARFDRNHTCHITMNDVRAASETKAAPQQPAERSGGGRGGGMMGGGMGGGGFGGR</sequence>
<evidence type="ECO:0000256" key="2">
    <source>
        <dbReference type="SAM" id="SignalP"/>
    </source>
</evidence>
<feature type="chain" id="PRO_5025621154" evidence="2">
    <location>
        <begin position="23"/>
        <end position="171"/>
    </location>
</feature>
<dbReference type="Proteomes" id="UP000309061">
    <property type="component" value="Chromosome"/>
</dbReference>
<feature type="compositionally biased region" description="Gly residues" evidence="1">
    <location>
        <begin position="150"/>
        <end position="171"/>
    </location>
</feature>
<keyword evidence="2" id="KW-0732">Signal</keyword>
<name>A0A6B8KLN3_9HYPH</name>
<dbReference type="InterPro" id="IPR011992">
    <property type="entry name" value="EF-hand-dom_pair"/>
</dbReference>
<organism evidence="3 4">
    <name type="scientific">Methylocystis heyeri</name>
    <dbReference type="NCBI Taxonomy" id="391905"/>
    <lineage>
        <taxon>Bacteria</taxon>
        <taxon>Pseudomonadati</taxon>
        <taxon>Pseudomonadota</taxon>
        <taxon>Alphaproteobacteria</taxon>
        <taxon>Hyphomicrobiales</taxon>
        <taxon>Methylocystaceae</taxon>
        <taxon>Methylocystis</taxon>
    </lineage>
</organism>
<protein>
    <submittedName>
        <fullName evidence="3">EF-hand domain-containing protein</fullName>
    </submittedName>
</protein>
<feature type="signal peptide" evidence="2">
    <location>
        <begin position="1"/>
        <end position="22"/>
    </location>
</feature>